<accession>A0A392TJ99</accession>
<name>A0A392TJ99_9FABA</name>
<reference evidence="2 3" key="1">
    <citation type="journal article" date="2018" name="Front. Plant Sci.">
        <title>Red Clover (Trifolium pratense) and Zigzag Clover (T. medium) - A Picture of Genomic Similarities and Differences.</title>
        <authorList>
            <person name="Dluhosova J."/>
            <person name="Istvanek J."/>
            <person name="Nedelnik J."/>
            <person name="Repkova J."/>
        </authorList>
    </citation>
    <scope>NUCLEOTIDE SEQUENCE [LARGE SCALE GENOMIC DNA]</scope>
    <source>
        <strain evidence="3">cv. 10/8</strain>
        <tissue evidence="2">Leaf</tissue>
    </source>
</reference>
<evidence type="ECO:0000313" key="2">
    <source>
        <dbReference type="EMBL" id="MCI61042.1"/>
    </source>
</evidence>
<feature type="non-terminal residue" evidence="2">
    <location>
        <position position="61"/>
    </location>
</feature>
<organism evidence="2 3">
    <name type="scientific">Trifolium medium</name>
    <dbReference type="NCBI Taxonomy" id="97028"/>
    <lineage>
        <taxon>Eukaryota</taxon>
        <taxon>Viridiplantae</taxon>
        <taxon>Streptophyta</taxon>
        <taxon>Embryophyta</taxon>
        <taxon>Tracheophyta</taxon>
        <taxon>Spermatophyta</taxon>
        <taxon>Magnoliopsida</taxon>
        <taxon>eudicotyledons</taxon>
        <taxon>Gunneridae</taxon>
        <taxon>Pentapetalae</taxon>
        <taxon>rosids</taxon>
        <taxon>fabids</taxon>
        <taxon>Fabales</taxon>
        <taxon>Fabaceae</taxon>
        <taxon>Papilionoideae</taxon>
        <taxon>50 kb inversion clade</taxon>
        <taxon>NPAAA clade</taxon>
        <taxon>Hologalegina</taxon>
        <taxon>IRL clade</taxon>
        <taxon>Trifolieae</taxon>
        <taxon>Trifolium</taxon>
    </lineage>
</organism>
<dbReference type="AlphaFoldDB" id="A0A392TJ99"/>
<dbReference type="EMBL" id="LXQA010592653">
    <property type="protein sequence ID" value="MCI61042.1"/>
    <property type="molecule type" value="Genomic_DNA"/>
</dbReference>
<comment type="caution">
    <text evidence="2">The sequence shown here is derived from an EMBL/GenBank/DDBJ whole genome shotgun (WGS) entry which is preliminary data.</text>
</comment>
<proteinExistence type="predicted"/>
<keyword evidence="3" id="KW-1185">Reference proteome</keyword>
<dbReference type="Proteomes" id="UP000265520">
    <property type="component" value="Unassembled WGS sequence"/>
</dbReference>
<feature type="region of interest" description="Disordered" evidence="1">
    <location>
        <begin position="37"/>
        <end position="61"/>
    </location>
</feature>
<feature type="non-terminal residue" evidence="2">
    <location>
        <position position="1"/>
    </location>
</feature>
<evidence type="ECO:0000313" key="3">
    <source>
        <dbReference type="Proteomes" id="UP000265520"/>
    </source>
</evidence>
<evidence type="ECO:0000256" key="1">
    <source>
        <dbReference type="SAM" id="MobiDB-lite"/>
    </source>
</evidence>
<protein>
    <submittedName>
        <fullName evidence="2">Uncharacterized protein</fullName>
    </submittedName>
</protein>
<feature type="compositionally biased region" description="Low complexity" evidence="1">
    <location>
        <begin position="39"/>
        <end position="54"/>
    </location>
</feature>
<sequence length="61" mass="6586">EFATWWSLYYEAHSMDEVTLLHKINAGFDALQIKAPRGKATPVVSTTSTASKPKGSSTSTA</sequence>